<dbReference type="InterPro" id="IPR024079">
    <property type="entry name" value="MetalloPept_cat_dom_sf"/>
</dbReference>
<feature type="region of interest" description="Disordered" evidence="1">
    <location>
        <begin position="358"/>
        <end position="377"/>
    </location>
</feature>
<protein>
    <submittedName>
        <fullName evidence="2">Uncharacterized protein</fullName>
    </submittedName>
</protein>
<organism evidence="2 3">
    <name type="scientific">Flavobacterium silvaticum</name>
    <dbReference type="NCBI Taxonomy" id="1852020"/>
    <lineage>
        <taxon>Bacteria</taxon>
        <taxon>Pseudomonadati</taxon>
        <taxon>Bacteroidota</taxon>
        <taxon>Flavobacteriia</taxon>
        <taxon>Flavobacteriales</taxon>
        <taxon>Flavobacteriaceae</taxon>
        <taxon>Flavobacterium</taxon>
    </lineage>
</organism>
<dbReference type="GO" id="GO:0008237">
    <property type="term" value="F:metallopeptidase activity"/>
    <property type="evidence" value="ECO:0007669"/>
    <property type="project" value="InterPro"/>
</dbReference>
<dbReference type="InterPro" id="IPR019026">
    <property type="entry name" value="Peptidase_M64_IgA"/>
</dbReference>
<dbReference type="RefSeq" id="WP_169527093.1">
    <property type="nucleotide sequence ID" value="NZ_JAAMPU010000103.1"/>
</dbReference>
<dbReference type="AlphaFoldDB" id="A0A972JHJ1"/>
<sequence>MDIPRSIRLHFDNSDRKNLKLIDGTAALTIPPGSASLESRAGMTGFWVELSDSNGTLLYRIDTPGLIIPQSEDLINPEAESFDLLIPYMSQATNLAFFAPPRHPDNLEIQFGEESVLIKTFTIPSLPELIQFQPSVILPSDITGEGRGQVLSVATLLHHGPAKYVYNLVILAEKFSGSEQSDFLKAASECISFLQSKPPFTGVFGADAMNIYVLEIETTDNALPYFHTEYASEGTTTTWNHVCVTTVCDALFNSKGKPFWNWACILVNETEKRIGTQLGNQFATGLKEGSSGIDHEQTFQHEFGHCAFGLGDEYTQSPFGSYTGDEPAYPNLTKETSADKIKWKKLLTPGIDIPTMKNVPGCDSKNEDSNPTNDDASVGSYAGGKSFSCDIYHPQYLCVMNEATKADGLYCEVCLHEANKVLARAAPLLAPAPGSIFYSPISGTWNNAQVAANVIDYFGMLSDYPNFDETILELRSGTAGPYVFDIFSVLKKTIPPDVEVFQLEYDDSASEGIWYLLSKSLQVTFYVHSFKLSTYNELSLGQIALPSFPIMSLFDGVVVGTIINLFAEYNGMLAYGTLGTDGNIVNGELTNQYVKGLANTVTDLSVDLSSPIIWVGVIDRFLVKISGYQLQSESWFDAGFVQMPVPTGNDFIKIRIVTIDHLVHVICQSDDGLYYNTFNTISYSWSGIAIRAVSGQPTYFDVSSDGKKLYLIVNESASVTLYSKTIGSGSWDSKDITATLELEPADAVSSLGAAVLHGNLYIVMLINEYPEYAIYNIAQGNCVPFLTEIKPLESLASKTGAMMVHATSNQIYVGLSEAKGSS</sequence>
<dbReference type="EMBL" id="JAAMPU010000103">
    <property type="protein sequence ID" value="NMH27990.1"/>
    <property type="molecule type" value="Genomic_DNA"/>
</dbReference>
<comment type="caution">
    <text evidence="2">The sequence shown here is derived from an EMBL/GenBank/DDBJ whole genome shotgun (WGS) entry which is preliminary data.</text>
</comment>
<reference evidence="2" key="1">
    <citation type="submission" date="2020-02" db="EMBL/GenBank/DDBJ databases">
        <title>Flavobacterium sp. genome.</title>
        <authorList>
            <person name="Jung H.S."/>
            <person name="Baek J.H."/>
            <person name="Jeon C.O."/>
        </authorList>
    </citation>
    <scope>NUCLEOTIDE SEQUENCE</scope>
    <source>
        <strain evidence="2">SE-s28</strain>
    </source>
</reference>
<accession>A0A972JHJ1</accession>
<gene>
    <name evidence="2" type="ORF">G6047_08095</name>
</gene>
<dbReference type="Proteomes" id="UP000712080">
    <property type="component" value="Unassembled WGS sequence"/>
</dbReference>
<evidence type="ECO:0000256" key="1">
    <source>
        <dbReference type="SAM" id="MobiDB-lite"/>
    </source>
</evidence>
<keyword evidence="3" id="KW-1185">Reference proteome</keyword>
<dbReference type="Pfam" id="PF09471">
    <property type="entry name" value="Peptidase_M64"/>
    <property type="match status" value="1"/>
</dbReference>
<evidence type="ECO:0000313" key="2">
    <source>
        <dbReference type="EMBL" id="NMH27990.1"/>
    </source>
</evidence>
<evidence type="ECO:0000313" key="3">
    <source>
        <dbReference type="Proteomes" id="UP000712080"/>
    </source>
</evidence>
<name>A0A972JHJ1_9FLAO</name>
<dbReference type="Gene3D" id="3.40.390.10">
    <property type="entry name" value="Collagenase (Catalytic Domain)"/>
    <property type="match status" value="1"/>
</dbReference>
<proteinExistence type="predicted"/>